<dbReference type="Gene3D" id="1.10.10.10">
    <property type="entry name" value="Winged helix-like DNA-binding domain superfamily/Winged helix DNA-binding domain"/>
    <property type="match status" value="1"/>
</dbReference>
<accession>A0A6P2BYX3</accession>
<keyword evidence="1 3" id="KW-0238">DNA-binding</keyword>
<organism evidence="3 4">
    <name type="scientific">Trebonia kvetii</name>
    <dbReference type="NCBI Taxonomy" id="2480626"/>
    <lineage>
        <taxon>Bacteria</taxon>
        <taxon>Bacillati</taxon>
        <taxon>Actinomycetota</taxon>
        <taxon>Actinomycetes</taxon>
        <taxon>Streptosporangiales</taxon>
        <taxon>Treboniaceae</taxon>
        <taxon>Trebonia</taxon>
    </lineage>
</organism>
<dbReference type="SUPFAM" id="SSF46894">
    <property type="entry name" value="C-terminal effector domain of the bipartite response regulators"/>
    <property type="match status" value="1"/>
</dbReference>
<name>A0A6P2BYX3_9ACTN</name>
<reference evidence="3 4" key="1">
    <citation type="submission" date="2018-11" db="EMBL/GenBank/DDBJ databases">
        <title>Trebonia kvetii gen.nov., sp.nov., a novel acidophilic actinobacterium, and proposal of the new actinobacterial family Treboniaceae fam. nov.</title>
        <authorList>
            <person name="Rapoport D."/>
            <person name="Sagova-Mareckova M."/>
            <person name="Sedlacek I."/>
            <person name="Provaznik J."/>
            <person name="Kralova S."/>
            <person name="Pavlinic D."/>
            <person name="Benes V."/>
            <person name="Kopecky J."/>
        </authorList>
    </citation>
    <scope>NUCLEOTIDE SEQUENCE [LARGE SCALE GENOMIC DNA]</scope>
    <source>
        <strain evidence="3 4">15Tr583</strain>
    </source>
</reference>
<dbReference type="Proteomes" id="UP000460272">
    <property type="component" value="Unassembled WGS sequence"/>
</dbReference>
<dbReference type="PRINTS" id="PR00038">
    <property type="entry name" value="HTHLUXR"/>
</dbReference>
<dbReference type="InterPro" id="IPR016032">
    <property type="entry name" value="Sig_transdc_resp-reg_C-effctor"/>
</dbReference>
<evidence type="ECO:0000259" key="2">
    <source>
        <dbReference type="PROSITE" id="PS50043"/>
    </source>
</evidence>
<protein>
    <submittedName>
        <fullName evidence="3">DNA-binding response regulator</fullName>
    </submittedName>
</protein>
<dbReference type="GO" id="GO:0006355">
    <property type="term" value="P:regulation of DNA-templated transcription"/>
    <property type="evidence" value="ECO:0007669"/>
    <property type="project" value="InterPro"/>
</dbReference>
<evidence type="ECO:0000256" key="1">
    <source>
        <dbReference type="ARBA" id="ARBA00023125"/>
    </source>
</evidence>
<dbReference type="RefSeq" id="WP_145853998.1">
    <property type="nucleotide sequence ID" value="NZ_RPFW01000003.1"/>
</dbReference>
<dbReference type="InterPro" id="IPR000792">
    <property type="entry name" value="Tscrpt_reg_LuxR_C"/>
</dbReference>
<feature type="domain" description="HTH luxR-type" evidence="2">
    <location>
        <begin position="22"/>
        <end position="87"/>
    </location>
</feature>
<dbReference type="EMBL" id="RPFW01000003">
    <property type="protein sequence ID" value="TVZ04128.1"/>
    <property type="molecule type" value="Genomic_DNA"/>
</dbReference>
<proteinExistence type="predicted"/>
<evidence type="ECO:0000313" key="3">
    <source>
        <dbReference type="EMBL" id="TVZ04128.1"/>
    </source>
</evidence>
<gene>
    <name evidence="3" type="ORF">EAS64_17150</name>
</gene>
<keyword evidence="4" id="KW-1185">Reference proteome</keyword>
<dbReference type="InterPro" id="IPR036388">
    <property type="entry name" value="WH-like_DNA-bd_sf"/>
</dbReference>
<evidence type="ECO:0000313" key="4">
    <source>
        <dbReference type="Proteomes" id="UP000460272"/>
    </source>
</evidence>
<dbReference type="SMART" id="SM00421">
    <property type="entry name" value="HTH_LUXR"/>
    <property type="match status" value="1"/>
</dbReference>
<dbReference type="Pfam" id="PF00196">
    <property type="entry name" value="GerE"/>
    <property type="match status" value="1"/>
</dbReference>
<dbReference type="PANTHER" id="PTHR43214">
    <property type="entry name" value="TWO-COMPONENT RESPONSE REGULATOR"/>
    <property type="match status" value="1"/>
</dbReference>
<dbReference type="AlphaFoldDB" id="A0A6P2BYX3"/>
<dbReference type="OrthoDB" id="4266042at2"/>
<comment type="caution">
    <text evidence="3">The sequence shown here is derived from an EMBL/GenBank/DDBJ whole genome shotgun (WGS) entry which is preliminary data.</text>
</comment>
<dbReference type="PROSITE" id="PS50043">
    <property type="entry name" value="HTH_LUXR_2"/>
    <property type="match status" value="1"/>
</dbReference>
<dbReference type="InterPro" id="IPR039420">
    <property type="entry name" value="WalR-like"/>
</dbReference>
<sequence length="89" mass="9653">MADPALERSSLAARPQPASSLAASLAAELSREDLELLRLLARGLPLEAVARRLHTSERTVRRRIKGICERLGVSASIEAVVWAARRGLV</sequence>
<dbReference type="GO" id="GO:0003677">
    <property type="term" value="F:DNA binding"/>
    <property type="evidence" value="ECO:0007669"/>
    <property type="project" value="UniProtKB-KW"/>
</dbReference>